<protein>
    <submittedName>
        <fullName evidence="2">Uncharacterized protein</fullName>
    </submittedName>
</protein>
<accession>A0A366E6F8</accession>
<keyword evidence="1" id="KW-0472">Membrane</keyword>
<gene>
    <name evidence="2" type="ORF">DFR74_1011017</name>
</gene>
<comment type="caution">
    <text evidence="2">The sequence shown here is derived from an EMBL/GenBank/DDBJ whole genome shotgun (WGS) entry which is preliminary data.</text>
</comment>
<dbReference type="STRING" id="1210090.GCA_001613185_03660"/>
<proteinExistence type="predicted"/>
<evidence type="ECO:0000313" key="3">
    <source>
        <dbReference type="Proteomes" id="UP000252586"/>
    </source>
</evidence>
<feature type="transmembrane region" description="Helical" evidence="1">
    <location>
        <begin position="42"/>
        <end position="64"/>
    </location>
</feature>
<keyword evidence="1" id="KW-1133">Transmembrane helix</keyword>
<name>A0A366E6F8_9NOCA</name>
<keyword evidence="3" id="KW-1185">Reference proteome</keyword>
<reference evidence="2 3" key="1">
    <citation type="submission" date="2018-06" db="EMBL/GenBank/DDBJ databases">
        <title>Genomic Encyclopedia of Type Strains, Phase IV (KMG-IV): sequencing the most valuable type-strain genomes for metagenomic binning, comparative biology and taxonomic classification.</title>
        <authorList>
            <person name="Goeker M."/>
        </authorList>
    </citation>
    <scope>NUCLEOTIDE SEQUENCE [LARGE SCALE GENOMIC DNA]</scope>
    <source>
        <strain evidence="2 3">DSM 44599</strain>
    </source>
</reference>
<dbReference type="AlphaFoldDB" id="A0A366E6F8"/>
<dbReference type="RefSeq" id="WP_067510261.1">
    <property type="nucleotide sequence ID" value="NZ_CP107943.1"/>
</dbReference>
<evidence type="ECO:0000256" key="1">
    <source>
        <dbReference type="SAM" id="Phobius"/>
    </source>
</evidence>
<sequence length="79" mass="8666">MAGTVLAFYLVFAAGGFGWRSRLHYRRTGPTGLLGERGEHGSAAWFAELSFVVAVVCAVAAPVAQLFGWWTRSRCWTTE</sequence>
<evidence type="ECO:0000313" key="2">
    <source>
        <dbReference type="EMBL" id="RBO96998.1"/>
    </source>
</evidence>
<dbReference type="EMBL" id="QNRE01000001">
    <property type="protein sequence ID" value="RBO96998.1"/>
    <property type="molecule type" value="Genomic_DNA"/>
</dbReference>
<organism evidence="2 3">
    <name type="scientific">Nocardia puris</name>
    <dbReference type="NCBI Taxonomy" id="208602"/>
    <lineage>
        <taxon>Bacteria</taxon>
        <taxon>Bacillati</taxon>
        <taxon>Actinomycetota</taxon>
        <taxon>Actinomycetes</taxon>
        <taxon>Mycobacteriales</taxon>
        <taxon>Nocardiaceae</taxon>
        <taxon>Nocardia</taxon>
    </lineage>
</organism>
<dbReference type="Proteomes" id="UP000252586">
    <property type="component" value="Unassembled WGS sequence"/>
</dbReference>
<keyword evidence="1" id="KW-0812">Transmembrane</keyword>